<dbReference type="Pfam" id="PF03372">
    <property type="entry name" value="Exo_endo_phos"/>
    <property type="match status" value="1"/>
</dbReference>
<sequence>MMDHPIPFLTANVCSIKNRKTRFLAFDFFRKVEAEILFLQETRLTTRSEIFEAKRDWWHGPSFWSIAEEPAGGVGILFKNVQGLEIKKIIEIQVGRCLMLDIVFQGNLIRLINVYGPQGPSERRELLLEIKPYLYTSSPVILAGDFNQVLRAVDRTGRFCKYEGSFMNKLAEDAGLVDVATWGGRAGKHTYFCGQRSSRIDMIFVKKGESFTEVCEKAVEFSDHSVLSFLYGIRNQPKIGRGLWRLDVGSLEGEQAEQSFEDLLLVQISKVELYDSLSVWWDAAKDSFRSLFKSISYKKGREKERRYQSLRKELEICISEGEGAEKRNRLKQQIRQHQYSRYKSLVLERDYGASVCPDPCQNCKEVVEKKLVEGLYDSQGHFHKSREGILEAVRSYYVGLFRERVLDKGKTEAFLKATPGPNTDHLDFSTLEAEITLEEVIQAIDKQQKKKAPGPDGLTAEFYKRFKDRLAPVLVEVFNESLEKGSLPPSMGYSSLILLSKGKDSRHVENWRPIALLNTDRKILARILFSRLSKFAGTLLSSFQYCTVEGRSIFGAVLTIREALERCKVHKWGKYLLTLDQAKAFDKVNHQYLWAALLKYGIPGQFVRWLQTLYQGARSFPLINGWRGKDFEVGAGVRQGCPLSPLLYVFALDPFLRALQHSALEGVRFPLSQPFKLVAYADDVTIVLSRPEEASMVMEHIRSYSEASGSLVNQEKSEAFWVLEEEPGFQLKDFPVAPERVKILGVKFGKGDDAKANWDEKLNACAAKVQRWKAWRLTYRERINVIKSFLVPLLLFVSHIFLLPESFYARVHSLFFQMLWGSRLNPVKRGVTFLQRKEGGLGMLCPVAFFCVIFLKCNLGGMAQGNDSLWESSIRAWVSPFVKDWLLNDRLKSVRIRGGCVPPHVAQALKLIRKWHIGMEELKSAPRKNIYFRILEVFFCVPLALRDCTSETLALSLKFLNSKRLPKKFQDNAWLSLQGKLFVRGNLRYLNVGDRECPWGCGTDETQEHFLLDCVITKSLKSSLANTLHLGFLENLNYTEMAYGIVGRECAGAVTTETLYLIISVMRYYLWHMRCKLTLSQKREAVGQVTGAIVRELAFIKSRETERKAENVALWVNVHFHL</sequence>
<reference evidence="2" key="2">
    <citation type="submission" date="2021-03" db="UniProtKB">
        <authorList>
            <consortium name="Ensembl"/>
        </authorList>
    </citation>
    <scope>IDENTIFICATION</scope>
</reference>
<dbReference type="InterPro" id="IPR000477">
    <property type="entry name" value="RT_dom"/>
</dbReference>
<feature type="domain" description="Reverse transcriptase" evidence="1">
    <location>
        <begin position="480"/>
        <end position="748"/>
    </location>
</feature>
<evidence type="ECO:0000259" key="1">
    <source>
        <dbReference type="PROSITE" id="PS50878"/>
    </source>
</evidence>
<dbReference type="PROSITE" id="PS50878">
    <property type="entry name" value="RT_POL"/>
    <property type="match status" value="1"/>
</dbReference>
<dbReference type="SUPFAM" id="SSF56672">
    <property type="entry name" value="DNA/RNA polymerases"/>
    <property type="match status" value="1"/>
</dbReference>
<evidence type="ECO:0000313" key="2">
    <source>
        <dbReference type="Ensembl" id="ENSXETP00000106080"/>
    </source>
</evidence>
<dbReference type="InParanoid" id="A0A803JDX6"/>
<dbReference type="AlphaFoldDB" id="A0A803JDX6"/>
<dbReference type="InterPro" id="IPR005135">
    <property type="entry name" value="Endo/exonuclease/phosphatase"/>
</dbReference>
<dbReference type="InterPro" id="IPR043502">
    <property type="entry name" value="DNA/RNA_pol_sf"/>
</dbReference>
<dbReference type="Pfam" id="PF00078">
    <property type="entry name" value="RVT_1"/>
    <property type="match status" value="1"/>
</dbReference>
<reference evidence="2" key="1">
    <citation type="journal article" date="2010" name="Science">
        <title>The genome of the Western clawed frog Xenopus tropicalis.</title>
        <authorList>
            <person name="Hellsten U."/>
            <person name="Harland R.M."/>
            <person name="Gilchrist M.J."/>
            <person name="Hendrix D."/>
            <person name="Jurka J."/>
            <person name="Kapitonov V."/>
            <person name="Ovcharenko I."/>
            <person name="Putnam N.H."/>
            <person name="Shu S."/>
            <person name="Taher L."/>
            <person name="Blitz I.L."/>
            <person name="Blumberg B."/>
            <person name="Dichmann D.S."/>
            <person name="Dubchak I."/>
            <person name="Amaya E."/>
            <person name="Detter J.C."/>
            <person name="Fletcher R."/>
            <person name="Gerhard D.S."/>
            <person name="Goodstein D."/>
            <person name="Graves T."/>
            <person name="Grigoriev I.V."/>
            <person name="Grimwood J."/>
            <person name="Kawashima T."/>
            <person name="Lindquist E."/>
            <person name="Lucas S.M."/>
            <person name="Mead P.E."/>
            <person name="Mitros T."/>
            <person name="Ogino H."/>
            <person name="Ohta Y."/>
            <person name="Poliakov A.V."/>
            <person name="Pollet N."/>
            <person name="Robert J."/>
            <person name="Salamov A."/>
            <person name="Sater A.K."/>
            <person name="Schmutz J."/>
            <person name="Terry A."/>
            <person name="Vize P.D."/>
            <person name="Warren W.C."/>
            <person name="Wells D."/>
            <person name="Wills A."/>
            <person name="Wilson R.K."/>
            <person name="Zimmerman L.B."/>
            <person name="Zorn A.M."/>
            <person name="Grainger R."/>
            <person name="Grammer T."/>
            <person name="Khokha M.K."/>
            <person name="Richardson P.M."/>
            <person name="Rokhsar D.S."/>
        </authorList>
    </citation>
    <scope>NUCLEOTIDE SEQUENCE [LARGE SCALE GENOMIC DNA]</scope>
    <source>
        <strain evidence="2">Nigerian</strain>
    </source>
</reference>
<dbReference type="GO" id="GO:0003824">
    <property type="term" value="F:catalytic activity"/>
    <property type="evidence" value="ECO:0007669"/>
    <property type="project" value="InterPro"/>
</dbReference>
<name>A0A803JDX6_XENTR</name>
<dbReference type="CDD" id="cd01650">
    <property type="entry name" value="RT_nLTR_like"/>
    <property type="match status" value="1"/>
</dbReference>
<dbReference type="SUPFAM" id="SSF56219">
    <property type="entry name" value="DNase I-like"/>
    <property type="match status" value="1"/>
</dbReference>
<organism evidence="2">
    <name type="scientific">Xenopus tropicalis</name>
    <name type="common">Western clawed frog</name>
    <name type="synonym">Silurana tropicalis</name>
    <dbReference type="NCBI Taxonomy" id="8364"/>
    <lineage>
        <taxon>Eukaryota</taxon>
        <taxon>Metazoa</taxon>
        <taxon>Chordata</taxon>
        <taxon>Craniata</taxon>
        <taxon>Vertebrata</taxon>
        <taxon>Euteleostomi</taxon>
        <taxon>Amphibia</taxon>
        <taxon>Batrachia</taxon>
        <taxon>Anura</taxon>
        <taxon>Pipoidea</taxon>
        <taxon>Pipidae</taxon>
        <taxon>Xenopodinae</taxon>
        <taxon>Xenopus</taxon>
        <taxon>Silurana</taxon>
    </lineage>
</organism>
<dbReference type="Ensembl" id="ENSXETT00000116487">
    <property type="protein sequence ID" value="ENSXETP00000106080"/>
    <property type="gene ID" value="ENSXETG00000041910"/>
</dbReference>
<proteinExistence type="predicted"/>
<dbReference type="Gene3D" id="3.60.10.10">
    <property type="entry name" value="Endonuclease/exonuclease/phosphatase"/>
    <property type="match status" value="1"/>
</dbReference>
<accession>A0A803JDX6</accession>
<dbReference type="GeneTree" id="ENSGT00940000163630"/>
<dbReference type="PANTHER" id="PTHR19446">
    <property type="entry name" value="REVERSE TRANSCRIPTASES"/>
    <property type="match status" value="1"/>
</dbReference>
<dbReference type="InterPro" id="IPR036691">
    <property type="entry name" value="Endo/exonu/phosph_ase_sf"/>
</dbReference>
<protein>
    <recommendedName>
        <fullName evidence="1">Reverse transcriptase domain-containing protein</fullName>
    </recommendedName>
</protein>